<evidence type="ECO:0000256" key="10">
    <source>
        <dbReference type="ARBA" id="ARBA00047821"/>
    </source>
</evidence>
<evidence type="ECO:0000256" key="3">
    <source>
        <dbReference type="ARBA" id="ARBA00008870"/>
    </source>
</evidence>
<dbReference type="RefSeq" id="XP_001417476.1">
    <property type="nucleotide sequence ID" value="XM_001417439.1"/>
</dbReference>
<evidence type="ECO:0000256" key="1">
    <source>
        <dbReference type="ARBA" id="ARBA00004123"/>
    </source>
</evidence>
<keyword evidence="9" id="KW-0012">Acyltransferase</keyword>
<dbReference type="PANTHER" id="PTHR20531:SF1">
    <property type="entry name" value="N-ALPHA-ACETYLTRANSFERASE 40"/>
    <property type="match status" value="1"/>
</dbReference>
<evidence type="ECO:0000256" key="11">
    <source>
        <dbReference type="ARBA" id="ARBA00049524"/>
    </source>
</evidence>
<dbReference type="OMA" id="HRNARFI"/>
<comment type="subcellular location">
    <subcellularLocation>
        <location evidence="2">Cytoplasm</location>
    </subcellularLocation>
    <subcellularLocation>
        <location evidence="1">Nucleus</location>
    </subcellularLocation>
</comment>
<evidence type="ECO:0000256" key="4">
    <source>
        <dbReference type="ARBA" id="ARBA00012950"/>
    </source>
</evidence>
<dbReference type="GeneID" id="5001597"/>
<dbReference type="PROSITE" id="PS51186">
    <property type="entry name" value="GNAT"/>
    <property type="match status" value="1"/>
</dbReference>
<feature type="domain" description="N-acetyltransferase" evidence="12">
    <location>
        <begin position="1"/>
        <end position="157"/>
    </location>
</feature>
<dbReference type="SUPFAM" id="SSF55729">
    <property type="entry name" value="Acyl-CoA N-acyltransferases (Nat)"/>
    <property type="match status" value="1"/>
</dbReference>
<gene>
    <name evidence="13" type="ORF">OSTLU_31107</name>
</gene>
<dbReference type="GO" id="GO:0005634">
    <property type="term" value="C:nucleus"/>
    <property type="evidence" value="ECO:0007669"/>
    <property type="project" value="UniProtKB-SubCell"/>
</dbReference>
<dbReference type="Proteomes" id="UP000001568">
    <property type="component" value="Chromosome 4"/>
</dbReference>
<dbReference type="GO" id="GO:1990189">
    <property type="term" value="F:protein N-terminal-serine acetyltransferase activity"/>
    <property type="evidence" value="ECO:0007669"/>
    <property type="project" value="UniProtKB-EC"/>
</dbReference>
<dbReference type="PANTHER" id="PTHR20531">
    <property type="entry name" value="N-ALPHA-ACETYLTRANSFERASE 40"/>
    <property type="match status" value="1"/>
</dbReference>
<dbReference type="GO" id="GO:0043998">
    <property type="term" value="F:histone H2A acetyltransferase activity"/>
    <property type="evidence" value="ECO:0007669"/>
    <property type="project" value="InterPro"/>
</dbReference>
<dbReference type="Pfam" id="PF00583">
    <property type="entry name" value="Acetyltransf_1"/>
    <property type="match status" value="1"/>
</dbReference>
<dbReference type="EMBL" id="CP000584">
    <property type="protein sequence ID" value="ABO95769.1"/>
    <property type="molecule type" value="Genomic_DNA"/>
</dbReference>
<evidence type="ECO:0000256" key="8">
    <source>
        <dbReference type="ARBA" id="ARBA00023242"/>
    </source>
</evidence>
<protein>
    <recommendedName>
        <fullName evidence="5">N-alpha-acetyltransferase 40</fullName>
        <ecNumber evidence="4">2.3.1.257</ecNumber>
    </recommendedName>
</protein>
<evidence type="ECO:0000256" key="5">
    <source>
        <dbReference type="ARBA" id="ARBA00015043"/>
    </source>
</evidence>
<dbReference type="GO" id="GO:0010485">
    <property type="term" value="F:histone H4 acetyltransferase activity"/>
    <property type="evidence" value="ECO:0007669"/>
    <property type="project" value="InterPro"/>
</dbReference>
<reference evidence="13 14" key="1">
    <citation type="journal article" date="2007" name="Proc. Natl. Acad. Sci. U.S.A.">
        <title>The tiny eukaryote Ostreococcus provides genomic insights into the paradox of plankton speciation.</title>
        <authorList>
            <person name="Palenik B."/>
            <person name="Grimwood J."/>
            <person name="Aerts A."/>
            <person name="Rouze P."/>
            <person name="Salamov A."/>
            <person name="Putnam N."/>
            <person name="Dupont C."/>
            <person name="Jorgensen R."/>
            <person name="Derelle E."/>
            <person name="Rombauts S."/>
            <person name="Zhou K."/>
            <person name="Otillar R."/>
            <person name="Merchant S.S."/>
            <person name="Podell S."/>
            <person name="Gaasterland T."/>
            <person name="Napoli C."/>
            <person name="Gendler K."/>
            <person name="Manuell A."/>
            <person name="Tai V."/>
            <person name="Vallon O."/>
            <person name="Piganeau G."/>
            <person name="Jancek S."/>
            <person name="Heijde M."/>
            <person name="Jabbari K."/>
            <person name="Bowler C."/>
            <person name="Lohr M."/>
            <person name="Robbens S."/>
            <person name="Werner G."/>
            <person name="Dubchak I."/>
            <person name="Pazour G.J."/>
            <person name="Ren Q."/>
            <person name="Paulsen I."/>
            <person name="Delwiche C."/>
            <person name="Schmutz J."/>
            <person name="Rokhsar D."/>
            <person name="Van de Peer Y."/>
            <person name="Moreau H."/>
            <person name="Grigoriev I.V."/>
        </authorList>
    </citation>
    <scope>NUCLEOTIDE SEQUENCE [LARGE SCALE GENOMIC DNA]</scope>
    <source>
        <strain evidence="13 14">CCE9901</strain>
    </source>
</reference>
<dbReference type="InterPro" id="IPR016181">
    <property type="entry name" value="Acyl_CoA_acyltransferase"/>
</dbReference>
<dbReference type="Gene3D" id="3.40.630.30">
    <property type="match status" value="1"/>
</dbReference>
<keyword evidence="7" id="KW-0808">Transferase</keyword>
<dbReference type="AlphaFoldDB" id="A4RVV2"/>
<dbReference type="GO" id="GO:0005737">
    <property type="term" value="C:cytoplasm"/>
    <property type="evidence" value="ECO:0007669"/>
    <property type="project" value="UniProtKB-SubCell"/>
</dbReference>
<evidence type="ECO:0000259" key="12">
    <source>
        <dbReference type="PROSITE" id="PS51186"/>
    </source>
</evidence>
<dbReference type="OrthoDB" id="495500at2759"/>
<dbReference type="eggNOG" id="KOG2488">
    <property type="taxonomic scope" value="Eukaryota"/>
</dbReference>
<evidence type="ECO:0000256" key="2">
    <source>
        <dbReference type="ARBA" id="ARBA00004496"/>
    </source>
</evidence>
<name>A4RVV2_OSTLU</name>
<sequence>MSTSDRDWCFEVTEANMRAAYERTWGWDATEKRRELNNGAARFVLVRSRESGRPVAFVHFRFEREDEDVDNPVGYVYELQCEAAHQRRALGETLVRTVETVSKKLGMEAVVLTVLKTNVGAYEFYTKKMGYVVDELSPDESVDEGSSHYLILSKRLA</sequence>
<organism evidence="13 14">
    <name type="scientific">Ostreococcus lucimarinus (strain CCE9901)</name>
    <dbReference type="NCBI Taxonomy" id="436017"/>
    <lineage>
        <taxon>Eukaryota</taxon>
        <taxon>Viridiplantae</taxon>
        <taxon>Chlorophyta</taxon>
        <taxon>Mamiellophyceae</taxon>
        <taxon>Mamiellales</taxon>
        <taxon>Bathycoccaceae</taxon>
        <taxon>Ostreococcus</taxon>
    </lineage>
</organism>
<dbReference type="STRING" id="436017.A4RVV2"/>
<dbReference type="EC" id="2.3.1.257" evidence="4"/>
<comment type="similarity">
    <text evidence="3">Belongs to the acetyltransferase family. NAA40 subfamily.</text>
</comment>
<keyword evidence="6" id="KW-0963">Cytoplasm</keyword>
<evidence type="ECO:0000313" key="14">
    <source>
        <dbReference type="Proteomes" id="UP000001568"/>
    </source>
</evidence>
<evidence type="ECO:0000256" key="6">
    <source>
        <dbReference type="ARBA" id="ARBA00022490"/>
    </source>
</evidence>
<dbReference type="InterPro" id="IPR039949">
    <property type="entry name" value="NAA40"/>
</dbReference>
<comment type="catalytic activity">
    <reaction evidence="11">
        <text>N-terminal L-seryl-[histone H4] + acetyl-CoA = N-terminal N(alpha)-acetyl-L-seryl-[histone H4] + CoA + H(+)</text>
        <dbReference type="Rhea" id="RHEA:50596"/>
        <dbReference type="Rhea" id="RHEA-COMP:12740"/>
        <dbReference type="Rhea" id="RHEA-COMP:12743"/>
        <dbReference type="ChEBI" id="CHEBI:15378"/>
        <dbReference type="ChEBI" id="CHEBI:57287"/>
        <dbReference type="ChEBI" id="CHEBI:57288"/>
        <dbReference type="ChEBI" id="CHEBI:64738"/>
        <dbReference type="ChEBI" id="CHEBI:83690"/>
        <dbReference type="EC" id="2.3.1.257"/>
    </reaction>
</comment>
<accession>A4RVV2</accession>
<keyword evidence="8" id="KW-0539">Nucleus</keyword>
<evidence type="ECO:0000256" key="7">
    <source>
        <dbReference type="ARBA" id="ARBA00022679"/>
    </source>
</evidence>
<dbReference type="HOGENOM" id="CLU_051699_1_2_1"/>
<evidence type="ECO:0000313" key="13">
    <source>
        <dbReference type="EMBL" id="ABO95769.1"/>
    </source>
</evidence>
<comment type="catalytic activity">
    <reaction evidence="10">
        <text>N-terminal L-seryl-[histone H2A] + acetyl-CoA = N-terminal N(alpha)-acetyl-L-seryl-[histone H2A] + CoA + H(+)</text>
        <dbReference type="Rhea" id="RHEA:50600"/>
        <dbReference type="Rhea" id="RHEA-COMP:12742"/>
        <dbReference type="Rhea" id="RHEA-COMP:12744"/>
        <dbReference type="ChEBI" id="CHEBI:15378"/>
        <dbReference type="ChEBI" id="CHEBI:57287"/>
        <dbReference type="ChEBI" id="CHEBI:57288"/>
        <dbReference type="ChEBI" id="CHEBI:64738"/>
        <dbReference type="ChEBI" id="CHEBI:83690"/>
        <dbReference type="EC" id="2.3.1.257"/>
    </reaction>
</comment>
<dbReference type="KEGG" id="olu:OSTLU_31107"/>
<dbReference type="InterPro" id="IPR000182">
    <property type="entry name" value="GNAT_dom"/>
</dbReference>
<keyword evidence="14" id="KW-1185">Reference proteome</keyword>
<proteinExistence type="inferred from homology"/>
<dbReference type="Gramene" id="ABO95769">
    <property type="protein sequence ID" value="ABO95769"/>
    <property type="gene ID" value="OSTLU_31107"/>
</dbReference>
<evidence type="ECO:0000256" key="9">
    <source>
        <dbReference type="ARBA" id="ARBA00023315"/>
    </source>
</evidence>